<sequence length="291" mass="33528">MSQNENRYNIGNYPITESNILSTRTLARTRSDLSDFLIRHRAKLTPADVGLPTTGGRRTPGLRREEVAGLAGVGLTWYTWFEQGRDIQVSESFLLKVAKALRLDDSECSRLFLFAHRRPPPPEAYQWPSVKPLIQQMLDDLTVRPAYVLNLRWDVIAWNVAADDLFSFARREQVDRNVMRIVFADPDMRHRLPAWKEDAPRLLAQFRADLTTAPDDPAMLALIDELKILSPDFRRWFEQPEMESYSRGIGALLDHAGVRCDFAHEMLIVDEYRHLKMIVYFGSSDRRLIAG</sequence>
<gene>
    <name evidence="2" type="ORF">C7441_108148</name>
</gene>
<dbReference type="InterPro" id="IPR041413">
    <property type="entry name" value="MLTR_LBD"/>
</dbReference>
<dbReference type="SMART" id="SM00530">
    <property type="entry name" value="HTH_XRE"/>
    <property type="match status" value="1"/>
</dbReference>
<evidence type="ECO:0000313" key="3">
    <source>
        <dbReference type="Proteomes" id="UP000245396"/>
    </source>
</evidence>
<dbReference type="AlphaFoldDB" id="A0A316CNM6"/>
<dbReference type="CDD" id="cd00093">
    <property type="entry name" value="HTH_XRE"/>
    <property type="match status" value="1"/>
</dbReference>
<comment type="caution">
    <text evidence="2">The sequence shown here is derived from an EMBL/GenBank/DDBJ whole genome shotgun (WGS) entry which is preliminary data.</text>
</comment>
<evidence type="ECO:0000313" key="2">
    <source>
        <dbReference type="EMBL" id="PWJ83754.1"/>
    </source>
</evidence>
<dbReference type="RefSeq" id="WP_244916137.1">
    <property type="nucleotide sequence ID" value="NZ_QGGG01000008.1"/>
</dbReference>
<keyword evidence="3" id="KW-1185">Reference proteome</keyword>
<evidence type="ECO:0000259" key="1">
    <source>
        <dbReference type="SMART" id="SM00530"/>
    </source>
</evidence>
<dbReference type="InterPro" id="IPR001387">
    <property type="entry name" value="Cro/C1-type_HTH"/>
</dbReference>
<dbReference type="EMBL" id="QGGG01000008">
    <property type="protein sequence ID" value="PWJ83754.1"/>
    <property type="molecule type" value="Genomic_DNA"/>
</dbReference>
<dbReference type="Pfam" id="PF13560">
    <property type="entry name" value="HTH_31"/>
    <property type="match status" value="1"/>
</dbReference>
<name>A0A316CNM6_PSESE</name>
<organism evidence="2 3">
    <name type="scientific">Pseudaminobacter salicylatoxidans</name>
    <dbReference type="NCBI Taxonomy" id="93369"/>
    <lineage>
        <taxon>Bacteria</taxon>
        <taxon>Pseudomonadati</taxon>
        <taxon>Pseudomonadota</taxon>
        <taxon>Alphaproteobacteria</taxon>
        <taxon>Hyphomicrobiales</taxon>
        <taxon>Phyllobacteriaceae</taxon>
        <taxon>Pseudaminobacter</taxon>
    </lineage>
</organism>
<proteinExistence type="predicted"/>
<dbReference type="Gene3D" id="3.30.450.180">
    <property type="match status" value="1"/>
</dbReference>
<feature type="domain" description="HTH cro/C1-type" evidence="1">
    <location>
        <begin position="36"/>
        <end position="108"/>
    </location>
</feature>
<accession>A0A316CNM6</accession>
<dbReference type="Pfam" id="PF17765">
    <property type="entry name" value="MLTR_LBD"/>
    <property type="match status" value="1"/>
</dbReference>
<reference evidence="2 3" key="1">
    <citation type="submission" date="2018-05" db="EMBL/GenBank/DDBJ databases">
        <title>Genomic Encyclopedia of Type Strains, Phase IV (KMG-IV): sequencing the most valuable type-strain genomes for metagenomic binning, comparative biology and taxonomic classification.</title>
        <authorList>
            <person name="Goeker M."/>
        </authorList>
    </citation>
    <scope>NUCLEOTIDE SEQUENCE [LARGE SCALE GENOMIC DNA]</scope>
    <source>
        <strain evidence="2 3">DSM 6986</strain>
    </source>
</reference>
<dbReference type="PANTHER" id="PTHR35010">
    <property type="entry name" value="BLL4672 PROTEIN-RELATED"/>
    <property type="match status" value="1"/>
</dbReference>
<protein>
    <submittedName>
        <fullName evidence="2">Helix-turn-helix protein</fullName>
    </submittedName>
</protein>
<dbReference type="Proteomes" id="UP000245396">
    <property type="component" value="Unassembled WGS sequence"/>
</dbReference>